<dbReference type="InterPro" id="IPR050796">
    <property type="entry name" value="SCF_F-box_component"/>
</dbReference>
<evidence type="ECO:0000313" key="2">
    <source>
        <dbReference type="EMBL" id="KAG5631087.1"/>
    </source>
</evidence>
<protein>
    <recommendedName>
        <fullName evidence="1">F-box domain-containing protein</fullName>
    </recommendedName>
</protein>
<comment type="caution">
    <text evidence="2">The sequence shown here is derived from an EMBL/GenBank/DDBJ whole genome shotgun (WGS) entry which is preliminary data.</text>
</comment>
<evidence type="ECO:0000313" key="3">
    <source>
        <dbReference type="Proteomes" id="UP000824120"/>
    </source>
</evidence>
<feature type="domain" description="F-box" evidence="1">
    <location>
        <begin position="10"/>
        <end position="50"/>
    </location>
</feature>
<evidence type="ECO:0000259" key="1">
    <source>
        <dbReference type="SMART" id="SM00256"/>
    </source>
</evidence>
<dbReference type="InterPro" id="IPR013187">
    <property type="entry name" value="F-box-assoc_dom_typ3"/>
</dbReference>
<dbReference type="SMART" id="SM00256">
    <property type="entry name" value="FBOX"/>
    <property type="match status" value="1"/>
</dbReference>
<dbReference type="InterPro" id="IPR001810">
    <property type="entry name" value="F-box_dom"/>
</dbReference>
<proteinExistence type="predicted"/>
<gene>
    <name evidence="2" type="ORF">H5410_002804</name>
</gene>
<sequence>MMVDGIMKKYPEAMIIHILLRLPLKFILRLKRVSKTLYTLIQSSSFINIHYNHTLTSTYDNILLKRSCKEDIERYKAVFSFISSDDEDNLNSVYPDLDVPNLLRISSVKSDKLIDSNHGLIALMEPRTTILFNISTRNYRQLPRSPFQISKGFYQSIKSGGFGYDPVVNDFKVFRISEVYKEDRYGYPENGETKVEVYELGIDIWRKLDHVDQELPILFWLNSSMSYKGAYHWIASVEGGNIILCFDMTTEIFRNIQMPNTSKFFKGTLNSLQLLNESLSLLCYPCLASGTDPTTDLMEIWIMKDYNIYESWIKKNTIIGLPTENPLVVWKDYIFLFQSNSGYLISYDLKQDEIKELNILGCPKTMRAIIYKEFLTPIQRES</sequence>
<dbReference type="EMBL" id="JACXVP010000001">
    <property type="protein sequence ID" value="KAG5631087.1"/>
    <property type="molecule type" value="Genomic_DNA"/>
</dbReference>
<dbReference type="InterPro" id="IPR036047">
    <property type="entry name" value="F-box-like_dom_sf"/>
</dbReference>
<accession>A0A9J6B3W8</accession>
<dbReference type="PANTHER" id="PTHR31672:SF13">
    <property type="entry name" value="F-BOX PROTEIN CPR30-LIKE"/>
    <property type="match status" value="1"/>
</dbReference>
<dbReference type="Proteomes" id="UP000824120">
    <property type="component" value="Chromosome 1"/>
</dbReference>
<dbReference type="NCBIfam" id="TIGR01640">
    <property type="entry name" value="F_box_assoc_1"/>
    <property type="match status" value="1"/>
</dbReference>
<dbReference type="PANTHER" id="PTHR31672">
    <property type="entry name" value="BNACNNG10540D PROTEIN"/>
    <property type="match status" value="1"/>
</dbReference>
<name>A0A9J6B3W8_SOLCO</name>
<dbReference type="Pfam" id="PF08268">
    <property type="entry name" value="FBA_3"/>
    <property type="match status" value="1"/>
</dbReference>
<dbReference type="InterPro" id="IPR017451">
    <property type="entry name" value="F-box-assoc_interact_dom"/>
</dbReference>
<dbReference type="OrthoDB" id="1295521at2759"/>
<keyword evidence="3" id="KW-1185">Reference proteome</keyword>
<reference evidence="2 3" key="1">
    <citation type="submission" date="2020-09" db="EMBL/GenBank/DDBJ databases">
        <title>De no assembly of potato wild relative species, Solanum commersonii.</title>
        <authorList>
            <person name="Cho K."/>
        </authorList>
    </citation>
    <scope>NUCLEOTIDE SEQUENCE [LARGE SCALE GENOMIC DNA]</scope>
    <source>
        <strain evidence="2">LZ3.2</strain>
        <tissue evidence="2">Leaf</tissue>
    </source>
</reference>
<dbReference type="AlphaFoldDB" id="A0A9J6B3W8"/>
<dbReference type="Pfam" id="PF00646">
    <property type="entry name" value="F-box"/>
    <property type="match status" value="1"/>
</dbReference>
<dbReference type="SUPFAM" id="SSF81383">
    <property type="entry name" value="F-box domain"/>
    <property type="match status" value="1"/>
</dbReference>
<organism evidence="2 3">
    <name type="scientific">Solanum commersonii</name>
    <name type="common">Commerson's wild potato</name>
    <name type="synonym">Commerson's nightshade</name>
    <dbReference type="NCBI Taxonomy" id="4109"/>
    <lineage>
        <taxon>Eukaryota</taxon>
        <taxon>Viridiplantae</taxon>
        <taxon>Streptophyta</taxon>
        <taxon>Embryophyta</taxon>
        <taxon>Tracheophyta</taxon>
        <taxon>Spermatophyta</taxon>
        <taxon>Magnoliopsida</taxon>
        <taxon>eudicotyledons</taxon>
        <taxon>Gunneridae</taxon>
        <taxon>Pentapetalae</taxon>
        <taxon>asterids</taxon>
        <taxon>lamiids</taxon>
        <taxon>Solanales</taxon>
        <taxon>Solanaceae</taxon>
        <taxon>Solanoideae</taxon>
        <taxon>Solaneae</taxon>
        <taxon>Solanum</taxon>
    </lineage>
</organism>